<reference evidence="2" key="1">
    <citation type="submission" date="2018-04" db="EMBL/GenBank/DDBJ databases">
        <title>Transcriptome assembly of Sipha flava.</title>
        <authorList>
            <person name="Scully E.D."/>
            <person name="Geib S.M."/>
            <person name="Palmer N.A."/>
            <person name="Koch K."/>
            <person name="Bradshaw J."/>
            <person name="Heng-Moss T."/>
            <person name="Sarath G."/>
        </authorList>
    </citation>
    <scope>NUCLEOTIDE SEQUENCE</scope>
</reference>
<proteinExistence type="predicted"/>
<feature type="region of interest" description="Disordered" evidence="1">
    <location>
        <begin position="1"/>
        <end position="20"/>
    </location>
</feature>
<evidence type="ECO:0000256" key="1">
    <source>
        <dbReference type="SAM" id="MobiDB-lite"/>
    </source>
</evidence>
<dbReference type="EMBL" id="GGMS01001130">
    <property type="protein sequence ID" value="MBY70333.1"/>
    <property type="molecule type" value="Transcribed_RNA"/>
</dbReference>
<accession>A0A2S2PY59</accession>
<name>A0A2S2PY59_9HEMI</name>
<dbReference type="AlphaFoldDB" id="A0A2S2PY59"/>
<evidence type="ECO:0000313" key="2">
    <source>
        <dbReference type="EMBL" id="MBY70333.1"/>
    </source>
</evidence>
<protein>
    <submittedName>
        <fullName evidence="2">Uncharacterized protein</fullName>
    </submittedName>
</protein>
<sequence length="156" mass="18359">MDGNDFMMDQQTNDDFEEEIYDEDRYDALNDETFGNDMSDGDWETDHEKYAKFDEVTKKRWPDGTENDDYLTTSAIEPNVFTESLKSLPELERELRQLHTYNHQFDIPPPLQYQNTYNFANQSMCMNLPSNNCGPIRRPIPVQGSNSTSRVKYYIL</sequence>
<organism evidence="2">
    <name type="scientific">Sipha flava</name>
    <name type="common">yellow sugarcane aphid</name>
    <dbReference type="NCBI Taxonomy" id="143950"/>
    <lineage>
        <taxon>Eukaryota</taxon>
        <taxon>Metazoa</taxon>
        <taxon>Ecdysozoa</taxon>
        <taxon>Arthropoda</taxon>
        <taxon>Hexapoda</taxon>
        <taxon>Insecta</taxon>
        <taxon>Pterygota</taxon>
        <taxon>Neoptera</taxon>
        <taxon>Paraneoptera</taxon>
        <taxon>Hemiptera</taxon>
        <taxon>Sternorrhyncha</taxon>
        <taxon>Aphidomorpha</taxon>
        <taxon>Aphidoidea</taxon>
        <taxon>Aphididae</taxon>
        <taxon>Sipha</taxon>
    </lineage>
</organism>
<dbReference type="OrthoDB" id="8251691at2759"/>
<gene>
    <name evidence="2" type="ORF">g.42142</name>
</gene>